<feature type="binding site" evidence="4">
    <location>
        <position position="102"/>
    </location>
    <ligand>
        <name>substrate</name>
    </ligand>
</feature>
<dbReference type="GO" id="GO:0008883">
    <property type="term" value="F:glutamyl-tRNA reductase activity"/>
    <property type="evidence" value="ECO:0007669"/>
    <property type="project" value="UniProtKB-UniRule"/>
</dbReference>
<evidence type="ECO:0000256" key="4">
    <source>
        <dbReference type="HAMAP-Rule" id="MF_00087"/>
    </source>
</evidence>
<dbReference type="HAMAP" id="MF_00087">
    <property type="entry name" value="Glu_tRNA_reductase"/>
    <property type="match status" value="1"/>
</dbReference>
<organism evidence="6 7">
    <name type="scientific">Chlamydia poikilotherma</name>
    <dbReference type="NCBI Taxonomy" id="1967783"/>
    <lineage>
        <taxon>Bacteria</taxon>
        <taxon>Pseudomonadati</taxon>
        <taxon>Chlamydiota</taxon>
        <taxon>Chlamydiia</taxon>
        <taxon>Chlamydiales</taxon>
        <taxon>Chlamydiaceae</taxon>
        <taxon>Chlamydia/Chlamydophila group</taxon>
        <taxon>Chlamydia</taxon>
    </lineage>
</organism>
<dbReference type="Pfam" id="PF05201">
    <property type="entry name" value="GlutR_N"/>
    <property type="match status" value="1"/>
</dbReference>
<evidence type="ECO:0000256" key="2">
    <source>
        <dbReference type="ARBA" id="ARBA00023002"/>
    </source>
</evidence>
<feature type="domain" description="Glutamyl-tRNA reductase N-terminal" evidence="5">
    <location>
        <begin position="6"/>
        <end position="148"/>
    </location>
</feature>
<dbReference type="InterPro" id="IPR000343">
    <property type="entry name" value="4pyrrol_synth_GluRdtase"/>
</dbReference>
<dbReference type="KEGG" id="chla:C834K_0031"/>
<evidence type="ECO:0000313" key="7">
    <source>
        <dbReference type="Proteomes" id="UP000258476"/>
    </source>
</evidence>
<comment type="subunit">
    <text evidence="4">Homodimer.</text>
</comment>
<feature type="binding site" evidence="4">
    <location>
        <begin position="107"/>
        <end position="109"/>
    </location>
    <ligand>
        <name>substrate</name>
    </ligand>
</feature>
<comment type="similarity">
    <text evidence="4">Belongs to the glutamyl-tRNA reductase family.</text>
</comment>
<dbReference type="PANTHER" id="PTHR43120:SF1">
    <property type="entry name" value="GLUTAMYL-TRNA REDUCTASE 1, CHLOROPLASTIC"/>
    <property type="match status" value="1"/>
</dbReference>
<proteinExistence type="inferred from homology"/>
<keyword evidence="2 4" id="KW-0560">Oxidoreductase</keyword>
<dbReference type="AlphaFoldDB" id="A0A3B0PN81"/>
<reference evidence="7" key="1">
    <citation type="submission" date="2017-11" db="EMBL/GenBank/DDBJ databases">
        <authorList>
            <person name="Seth-Smith MB H."/>
        </authorList>
    </citation>
    <scope>NUCLEOTIDE SEQUENCE [LARGE SCALE GENOMIC DNA]</scope>
</reference>
<keyword evidence="1 4" id="KW-0521">NADP</keyword>
<dbReference type="EMBL" id="LS992154">
    <property type="protein sequence ID" value="SYX08520.1"/>
    <property type="molecule type" value="Genomic_DNA"/>
</dbReference>
<dbReference type="RefSeq" id="WP_117273725.1">
    <property type="nucleotide sequence ID" value="NZ_LS992154.1"/>
</dbReference>
<dbReference type="Proteomes" id="UP000258476">
    <property type="component" value="Chromosome"/>
</dbReference>
<dbReference type="GO" id="GO:0050661">
    <property type="term" value="F:NADP binding"/>
    <property type="evidence" value="ECO:0007669"/>
    <property type="project" value="InterPro"/>
</dbReference>
<keyword evidence="3 4" id="KW-0627">Porphyrin biosynthesis</keyword>
<dbReference type="GO" id="GO:0006782">
    <property type="term" value="P:protoporphyrinogen IX biosynthetic process"/>
    <property type="evidence" value="ECO:0007669"/>
    <property type="project" value="UniProtKB-UniRule"/>
</dbReference>
<dbReference type="Gene3D" id="3.30.460.30">
    <property type="entry name" value="Glutamyl-tRNA reductase, N-terminal domain"/>
    <property type="match status" value="1"/>
</dbReference>
<comment type="domain">
    <text evidence="4">Possesses an unusual extended V-shaped dimeric structure with each monomer consisting of three distinct domains arranged along a curved 'spinal' alpha-helix. The N-terminal catalytic domain specifically recognizes the glutamate moiety of the substrate. The second domain is the NADPH-binding domain, and the third C-terminal domain is responsible for dimerization.</text>
</comment>
<dbReference type="NCBIfam" id="NF001909">
    <property type="entry name" value="PRK00676.1"/>
    <property type="match status" value="1"/>
</dbReference>
<dbReference type="InterPro" id="IPR015895">
    <property type="entry name" value="4pyrrol_synth_GluRdtase_N"/>
</dbReference>
<dbReference type="OrthoDB" id="110209at2"/>
<comment type="miscellaneous">
    <text evidence="4">During catalysis, the active site Cys acts as a nucleophile attacking the alpha-carbonyl group of tRNA-bound glutamate with the formation of a thioester intermediate between enzyme and glutamate, and the concomitant release of tRNA(Glu). The thioester intermediate is finally reduced by direct hydride transfer from NADPH, to form the product GSA.</text>
</comment>
<feature type="binding site" evidence="4">
    <location>
        <position position="113"/>
    </location>
    <ligand>
        <name>substrate</name>
    </ligand>
</feature>
<feature type="site" description="Important for activity" evidence="4">
    <location>
        <position position="92"/>
    </location>
</feature>
<dbReference type="EC" id="1.2.1.70" evidence="4"/>
<accession>A0A3B0PN81</accession>
<comment type="catalytic activity">
    <reaction evidence="4">
        <text>(S)-4-amino-5-oxopentanoate + tRNA(Glu) + NADP(+) = L-glutamyl-tRNA(Glu) + NADPH + H(+)</text>
        <dbReference type="Rhea" id="RHEA:12344"/>
        <dbReference type="Rhea" id="RHEA-COMP:9663"/>
        <dbReference type="Rhea" id="RHEA-COMP:9680"/>
        <dbReference type="ChEBI" id="CHEBI:15378"/>
        <dbReference type="ChEBI" id="CHEBI:57501"/>
        <dbReference type="ChEBI" id="CHEBI:57783"/>
        <dbReference type="ChEBI" id="CHEBI:58349"/>
        <dbReference type="ChEBI" id="CHEBI:78442"/>
        <dbReference type="ChEBI" id="CHEBI:78520"/>
        <dbReference type="EC" id="1.2.1.70"/>
    </reaction>
</comment>
<comment type="function">
    <text evidence="4">Catalyzes the NADPH-dependent reduction of glutamyl-tRNA(Glu) to glutamate 1-semialdehyde (GSA).</text>
</comment>
<evidence type="ECO:0000256" key="3">
    <source>
        <dbReference type="ARBA" id="ARBA00023244"/>
    </source>
</evidence>
<evidence type="ECO:0000313" key="6">
    <source>
        <dbReference type="EMBL" id="SYX08520.1"/>
    </source>
</evidence>
<dbReference type="UniPathway" id="UPA00251">
    <property type="reaction ID" value="UER00316"/>
</dbReference>
<evidence type="ECO:0000256" key="1">
    <source>
        <dbReference type="ARBA" id="ARBA00022857"/>
    </source>
</evidence>
<feature type="active site" description="Nucleophile" evidence="4">
    <location>
        <position position="51"/>
    </location>
</feature>
<dbReference type="InterPro" id="IPR036343">
    <property type="entry name" value="GluRdtase_N_sf"/>
</dbReference>
<dbReference type="InterPro" id="IPR018214">
    <property type="entry name" value="GluRdtase_CS"/>
</dbReference>
<sequence>MVLGVVGISYREAALKEREAVINILKDFEANSLFSQRFFSRDESFVLLLTCHRAEIYYFSKSNSNVQSELLARISALGARPYCYQGLACFTHLFTVTSGMDSLIFGETEIQGQVKRAYIKAKTERELPFALHFLFQKALKEGKDFRSQVSLSYPVVTIESVVEETLDLHGKSTKDKLLFIGYSDINRKIANGLSAKGYRNLIFCSRKNISMPYDTVARSQLSFREPYDVIFFGSSESAKDFSGLSLESLASIPSRVIFDFNVPRTFTLMERPKDIICLDMDFISERVQKKLQISKQCTNKEKPFLALAARKQWEVYEQKCSHIPSSQVRASCPKLLIL</sequence>
<protein>
    <recommendedName>
        <fullName evidence="4">Glutamyl-tRNA reductase</fullName>
        <shortName evidence="4">GluTR</shortName>
        <ecNumber evidence="4">1.2.1.70</ecNumber>
    </recommendedName>
</protein>
<dbReference type="PANTHER" id="PTHR43120">
    <property type="entry name" value="GLUTAMYL-TRNA REDUCTASE 1, CHLOROPLASTIC"/>
    <property type="match status" value="1"/>
</dbReference>
<gene>
    <name evidence="4 6" type="primary">hemA</name>
    <name evidence="6" type="ORF">C834K_0031</name>
</gene>
<feature type="binding site" evidence="4">
    <location>
        <begin position="181"/>
        <end position="186"/>
    </location>
    <ligand>
        <name>NADP(+)</name>
        <dbReference type="ChEBI" id="CHEBI:58349"/>
    </ligand>
</feature>
<dbReference type="SUPFAM" id="SSF69742">
    <property type="entry name" value="Glutamyl tRNA-reductase catalytic, N-terminal domain"/>
    <property type="match status" value="1"/>
</dbReference>
<evidence type="ECO:0000259" key="5">
    <source>
        <dbReference type="Pfam" id="PF05201"/>
    </source>
</evidence>
<comment type="pathway">
    <text evidence="4">Porphyrin-containing compound metabolism; protoporphyrin-IX biosynthesis; 5-aminolevulinate from L-glutamyl-tRNA(Glu): step 1/2.</text>
</comment>
<name>A0A3B0PN81_9CHLA</name>
<feature type="binding site" evidence="4">
    <location>
        <begin position="50"/>
        <end position="53"/>
    </location>
    <ligand>
        <name>substrate</name>
    </ligand>
</feature>
<keyword evidence="7" id="KW-1185">Reference proteome</keyword>
<dbReference type="PROSITE" id="PS00747">
    <property type="entry name" value="GLUTR"/>
    <property type="match status" value="1"/>
</dbReference>